<dbReference type="EMBL" id="QVTE01000050">
    <property type="protein sequence ID" value="RFU66787.1"/>
    <property type="molecule type" value="Genomic_DNA"/>
</dbReference>
<evidence type="ECO:0000313" key="2">
    <source>
        <dbReference type="Proteomes" id="UP000264541"/>
    </source>
</evidence>
<keyword evidence="2" id="KW-1185">Reference proteome</keyword>
<proteinExistence type="predicted"/>
<dbReference type="OrthoDB" id="2854036at2"/>
<sequence length="158" mass="17669">MDTVYAVELKHTASEFPELFALLQEYSHPIAISGNIVVVPDLDETEICKVISISAKTFSGIHPLLKFESVKANALFTDHAFEAGGYYFLFKENLTAFSITDSQKEDAKMALLEMEEFLIASCMSDGQELFFADSSQKQLIKGLCLAYDIEVSFFLLDK</sequence>
<dbReference type="AlphaFoldDB" id="A0A372LK15"/>
<name>A0A372LK15_9BACI</name>
<accession>A0A372LK15</accession>
<reference evidence="1 2" key="1">
    <citation type="submission" date="2018-08" db="EMBL/GenBank/DDBJ databases">
        <title>Bacillus chawlae sp. nov., Bacillus glennii sp. nov., and Bacillus saganii sp. nov. Isolated from the Vehicle Assembly Building at Kennedy Space Center where the Viking Spacecraft were Assembled.</title>
        <authorList>
            <person name="Seuylemezian A."/>
            <person name="Vaishampayan P."/>
        </authorList>
    </citation>
    <scope>NUCLEOTIDE SEQUENCE [LARGE SCALE GENOMIC DNA]</scope>
    <source>
        <strain evidence="1 2">V47-23a</strain>
    </source>
</reference>
<comment type="caution">
    <text evidence="1">The sequence shown here is derived from an EMBL/GenBank/DDBJ whole genome shotgun (WGS) entry which is preliminary data.</text>
</comment>
<organism evidence="1 2">
    <name type="scientific">Peribacillus saganii</name>
    <dbReference type="NCBI Taxonomy" id="2303992"/>
    <lineage>
        <taxon>Bacteria</taxon>
        <taxon>Bacillati</taxon>
        <taxon>Bacillota</taxon>
        <taxon>Bacilli</taxon>
        <taxon>Bacillales</taxon>
        <taxon>Bacillaceae</taxon>
        <taxon>Peribacillus</taxon>
    </lineage>
</organism>
<dbReference type="Proteomes" id="UP000264541">
    <property type="component" value="Unassembled WGS sequence"/>
</dbReference>
<dbReference type="RefSeq" id="WP_117327890.1">
    <property type="nucleotide sequence ID" value="NZ_QVTE01000050.1"/>
</dbReference>
<evidence type="ECO:0000313" key="1">
    <source>
        <dbReference type="EMBL" id="RFU66787.1"/>
    </source>
</evidence>
<protein>
    <submittedName>
        <fullName evidence="1">Uncharacterized protein</fullName>
    </submittedName>
</protein>
<gene>
    <name evidence="1" type="ORF">D0469_16855</name>
</gene>